<keyword evidence="1" id="KW-1133">Transmembrane helix</keyword>
<reference evidence="2 3" key="1">
    <citation type="submission" date="2019-02" db="EMBL/GenBank/DDBJ databases">
        <title>Deep-cultivation of Planctomycetes and their phenomic and genomic characterization uncovers novel biology.</title>
        <authorList>
            <person name="Wiegand S."/>
            <person name="Jogler M."/>
            <person name="Boedeker C."/>
            <person name="Pinto D."/>
            <person name="Vollmers J."/>
            <person name="Rivas-Marin E."/>
            <person name="Kohn T."/>
            <person name="Peeters S.H."/>
            <person name="Heuer A."/>
            <person name="Rast P."/>
            <person name="Oberbeckmann S."/>
            <person name="Bunk B."/>
            <person name="Jeske O."/>
            <person name="Meyerdierks A."/>
            <person name="Storesund J.E."/>
            <person name="Kallscheuer N."/>
            <person name="Luecker S."/>
            <person name="Lage O.M."/>
            <person name="Pohl T."/>
            <person name="Merkel B.J."/>
            <person name="Hornburger P."/>
            <person name="Mueller R.-W."/>
            <person name="Bruemmer F."/>
            <person name="Labrenz M."/>
            <person name="Spormann A.M."/>
            <person name="Op den Camp H."/>
            <person name="Overmann J."/>
            <person name="Amann R."/>
            <person name="Jetten M.S.M."/>
            <person name="Mascher T."/>
            <person name="Medema M.H."/>
            <person name="Devos D.P."/>
            <person name="Kaster A.-K."/>
            <person name="Ovreas L."/>
            <person name="Rohde M."/>
            <person name="Galperin M.Y."/>
            <person name="Jogler C."/>
        </authorList>
    </citation>
    <scope>NUCLEOTIDE SEQUENCE [LARGE SCALE GENOMIC DNA]</scope>
    <source>
        <strain evidence="2 3">V6</strain>
    </source>
</reference>
<proteinExistence type="predicted"/>
<sequence>MIGFTFVLFFVCIILFHFILYKKREQASAKFWKATDYLWLSLAVLGLVGVATRFHQQDSRQKIHNLEQELQIEYDSQQSWILSLMDTDLQSALMKIEQSRNDDGFIRKEVSVPLMSRYHLSNLQLCLANKRPYIDNLEALNSEIEKVNKSGEFKNAANEAEYMIQRAIYIEKELKELRVDSSQSFLEYYIVLILPLFLAPALALRITKVTAEVFVLSKPT</sequence>
<dbReference type="Proteomes" id="UP000320722">
    <property type="component" value="Chromosome"/>
</dbReference>
<organism evidence="2 3">
    <name type="scientific">Gimesia chilikensis</name>
    <dbReference type="NCBI Taxonomy" id="2605989"/>
    <lineage>
        <taxon>Bacteria</taxon>
        <taxon>Pseudomonadati</taxon>
        <taxon>Planctomycetota</taxon>
        <taxon>Planctomycetia</taxon>
        <taxon>Planctomycetales</taxon>
        <taxon>Planctomycetaceae</taxon>
        <taxon>Gimesia</taxon>
    </lineage>
</organism>
<feature type="transmembrane region" description="Helical" evidence="1">
    <location>
        <begin position="34"/>
        <end position="54"/>
    </location>
</feature>
<dbReference type="AlphaFoldDB" id="A0A517W8N6"/>
<dbReference type="EMBL" id="CP036347">
    <property type="protein sequence ID" value="QDU01613.1"/>
    <property type="molecule type" value="Genomic_DNA"/>
</dbReference>
<feature type="transmembrane region" description="Helical" evidence="1">
    <location>
        <begin position="6"/>
        <end position="22"/>
    </location>
</feature>
<feature type="transmembrane region" description="Helical" evidence="1">
    <location>
        <begin position="185"/>
        <end position="204"/>
    </location>
</feature>
<name>A0A517W8N6_9PLAN</name>
<gene>
    <name evidence="2" type="ORF">V6x_12940</name>
</gene>
<keyword evidence="1" id="KW-0812">Transmembrane</keyword>
<evidence type="ECO:0000313" key="3">
    <source>
        <dbReference type="Proteomes" id="UP000320722"/>
    </source>
</evidence>
<evidence type="ECO:0000256" key="1">
    <source>
        <dbReference type="SAM" id="Phobius"/>
    </source>
</evidence>
<protein>
    <submittedName>
        <fullName evidence="2">Uncharacterized protein</fullName>
    </submittedName>
</protein>
<dbReference type="RefSeq" id="WP_145037719.1">
    <property type="nucleotide sequence ID" value="NZ_CP036347.1"/>
</dbReference>
<accession>A0A517W8N6</accession>
<keyword evidence="1" id="KW-0472">Membrane</keyword>
<evidence type="ECO:0000313" key="2">
    <source>
        <dbReference type="EMBL" id="QDU01613.1"/>
    </source>
</evidence>